<dbReference type="CDD" id="cd06550">
    <property type="entry name" value="TM_ABC_iron-siderophores_like"/>
    <property type="match status" value="1"/>
</dbReference>
<keyword evidence="11" id="KW-1185">Reference proteome</keyword>
<dbReference type="Proteomes" id="UP001185069">
    <property type="component" value="Unassembled WGS sequence"/>
</dbReference>
<keyword evidence="4" id="KW-1003">Cell membrane</keyword>
<feature type="transmembrane region" description="Helical" evidence="9">
    <location>
        <begin position="225"/>
        <end position="244"/>
    </location>
</feature>
<evidence type="ECO:0000256" key="1">
    <source>
        <dbReference type="ARBA" id="ARBA00004651"/>
    </source>
</evidence>
<comment type="caution">
    <text evidence="10">The sequence shown here is derived from an EMBL/GenBank/DDBJ whole genome shotgun (WGS) entry which is preliminary data.</text>
</comment>
<dbReference type="InterPro" id="IPR037294">
    <property type="entry name" value="ABC_BtuC-like"/>
</dbReference>
<feature type="transmembrane region" description="Helical" evidence="9">
    <location>
        <begin position="177"/>
        <end position="198"/>
    </location>
</feature>
<feature type="region of interest" description="Disordered" evidence="8">
    <location>
        <begin position="1"/>
        <end position="21"/>
    </location>
</feature>
<evidence type="ECO:0000256" key="8">
    <source>
        <dbReference type="SAM" id="MobiDB-lite"/>
    </source>
</evidence>
<evidence type="ECO:0000256" key="5">
    <source>
        <dbReference type="ARBA" id="ARBA00022692"/>
    </source>
</evidence>
<dbReference type="RefSeq" id="WP_374709697.1">
    <property type="nucleotide sequence ID" value="NZ_BAAAHY010000005.1"/>
</dbReference>
<dbReference type="PANTHER" id="PTHR30472:SF24">
    <property type="entry name" value="FERRIC ENTEROBACTIN TRANSPORT SYSTEM PERMEASE PROTEIN FEPG"/>
    <property type="match status" value="1"/>
</dbReference>
<feature type="transmembrane region" description="Helical" evidence="9">
    <location>
        <begin position="152"/>
        <end position="171"/>
    </location>
</feature>
<evidence type="ECO:0000256" key="6">
    <source>
        <dbReference type="ARBA" id="ARBA00022989"/>
    </source>
</evidence>
<comment type="similarity">
    <text evidence="2">Belongs to the binding-protein-dependent transport system permease family. FecCD subfamily.</text>
</comment>
<evidence type="ECO:0000256" key="3">
    <source>
        <dbReference type="ARBA" id="ARBA00022448"/>
    </source>
</evidence>
<protein>
    <submittedName>
        <fullName evidence="10">Iron complex transport system permease protein</fullName>
    </submittedName>
</protein>
<proteinExistence type="inferred from homology"/>
<evidence type="ECO:0000256" key="2">
    <source>
        <dbReference type="ARBA" id="ARBA00007935"/>
    </source>
</evidence>
<dbReference type="Gene3D" id="1.10.3470.10">
    <property type="entry name" value="ABC transporter involved in vitamin B12 uptake, BtuC"/>
    <property type="match status" value="1"/>
</dbReference>
<organism evidence="10 11">
    <name type="scientific">Arthrobacter russicus</name>
    <dbReference type="NCBI Taxonomy" id="172040"/>
    <lineage>
        <taxon>Bacteria</taxon>
        <taxon>Bacillati</taxon>
        <taxon>Actinomycetota</taxon>
        <taxon>Actinomycetes</taxon>
        <taxon>Micrococcales</taxon>
        <taxon>Micrococcaceae</taxon>
        <taxon>Arthrobacter</taxon>
    </lineage>
</organism>
<evidence type="ECO:0000256" key="4">
    <source>
        <dbReference type="ARBA" id="ARBA00022475"/>
    </source>
</evidence>
<keyword evidence="6 9" id="KW-1133">Transmembrane helix</keyword>
<keyword evidence="3" id="KW-0813">Transport</keyword>
<dbReference type="SUPFAM" id="SSF81345">
    <property type="entry name" value="ABC transporter involved in vitamin B12 uptake, BtuC"/>
    <property type="match status" value="1"/>
</dbReference>
<evidence type="ECO:0000256" key="7">
    <source>
        <dbReference type="ARBA" id="ARBA00023136"/>
    </source>
</evidence>
<feature type="transmembrane region" description="Helical" evidence="9">
    <location>
        <begin position="127"/>
        <end position="145"/>
    </location>
</feature>
<dbReference type="EMBL" id="JAVDQF010000001">
    <property type="protein sequence ID" value="MDR6269981.1"/>
    <property type="molecule type" value="Genomic_DNA"/>
</dbReference>
<feature type="transmembrane region" description="Helical" evidence="9">
    <location>
        <begin position="334"/>
        <end position="355"/>
    </location>
</feature>
<keyword evidence="7 9" id="KW-0472">Membrane</keyword>
<evidence type="ECO:0000313" key="11">
    <source>
        <dbReference type="Proteomes" id="UP001185069"/>
    </source>
</evidence>
<feature type="transmembrane region" description="Helical" evidence="9">
    <location>
        <begin position="42"/>
        <end position="67"/>
    </location>
</feature>
<sequence>MNPHRPGSVLPPAAVGAAATRQTPNPGVRLLRGQRHRIARKTALVCGILGLIVFGLFSANVLLGSFTVTVPDFFAMLFGKTIPGASFIVMENKLPRAVLGLLVGGAFGVAGAVFQTLLRNPLASPDIIGISGGASASAVAAIIFFSAGGMTVSVISIVGAVLVALLISGLAGRDAGGRLILIGIGVAAMANAFVAFVLQRAEISRAQDALIWLTGSLNSANWDRISALVVGLLVATPFVLYFAARLAGLQLGEDTAAGLGISVGRSRTGLIVVGVVLAALATAAAGPIAFVSFLAGPIARRLLRGRVSLLAAALVGAAIVLAADYIAAYLIPGAALPVGVVTGAAGAPFLIWLLISRNRQGNGG</sequence>
<feature type="transmembrane region" description="Helical" evidence="9">
    <location>
        <begin position="73"/>
        <end position="90"/>
    </location>
</feature>
<comment type="subcellular location">
    <subcellularLocation>
        <location evidence="1">Cell membrane</location>
        <topology evidence="1">Multi-pass membrane protein</topology>
    </subcellularLocation>
</comment>
<gene>
    <name evidence="10" type="ORF">JOE69_002219</name>
</gene>
<feature type="transmembrane region" description="Helical" evidence="9">
    <location>
        <begin position="307"/>
        <end position="328"/>
    </location>
</feature>
<keyword evidence="5 9" id="KW-0812">Transmembrane</keyword>
<dbReference type="InterPro" id="IPR000522">
    <property type="entry name" value="ABC_transptr_permease_BtuC"/>
</dbReference>
<accession>A0ABU1JC29</accession>
<evidence type="ECO:0000256" key="9">
    <source>
        <dbReference type="SAM" id="Phobius"/>
    </source>
</evidence>
<feature type="transmembrane region" description="Helical" evidence="9">
    <location>
        <begin position="270"/>
        <end position="295"/>
    </location>
</feature>
<dbReference type="PANTHER" id="PTHR30472">
    <property type="entry name" value="FERRIC ENTEROBACTIN TRANSPORT SYSTEM PERMEASE PROTEIN"/>
    <property type="match status" value="1"/>
</dbReference>
<reference evidence="10 11" key="1">
    <citation type="submission" date="2023-07" db="EMBL/GenBank/DDBJ databases">
        <title>Sequencing the genomes of 1000 actinobacteria strains.</title>
        <authorList>
            <person name="Klenk H.-P."/>
        </authorList>
    </citation>
    <scope>NUCLEOTIDE SEQUENCE [LARGE SCALE GENOMIC DNA]</scope>
    <source>
        <strain evidence="10 11">DSM 14555</strain>
    </source>
</reference>
<evidence type="ECO:0000313" key="10">
    <source>
        <dbReference type="EMBL" id="MDR6269981.1"/>
    </source>
</evidence>
<dbReference type="Pfam" id="PF01032">
    <property type="entry name" value="FecCD"/>
    <property type="match status" value="1"/>
</dbReference>
<name>A0ABU1JC29_9MICC</name>
<feature type="transmembrane region" description="Helical" evidence="9">
    <location>
        <begin position="97"/>
        <end position="115"/>
    </location>
</feature>